<dbReference type="GO" id="GO:0005886">
    <property type="term" value="C:plasma membrane"/>
    <property type="evidence" value="ECO:0007669"/>
    <property type="project" value="UniProtKB-SubCell"/>
</dbReference>
<dbReference type="STRING" id="883081.HMPREF9698_00664"/>
<dbReference type="InterPro" id="IPR036019">
    <property type="entry name" value="MscL_channel"/>
</dbReference>
<keyword evidence="4 9" id="KW-0812">Transmembrane</keyword>
<dbReference type="PANTHER" id="PTHR30266:SF2">
    <property type="entry name" value="LARGE-CONDUCTANCE MECHANOSENSITIVE CHANNEL"/>
    <property type="match status" value="1"/>
</dbReference>
<accession>K9ECY6</accession>
<organism evidence="11 12">
    <name type="scientific">Alloiococcus otitis ATCC 51267</name>
    <dbReference type="NCBI Taxonomy" id="883081"/>
    <lineage>
        <taxon>Bacteria</taxon>
        <taxon>Bacillati</taxon>
        <taxon>Bacillota</taxon>
        <taxon>Bacilli</taxon>
        <taxon>Lactobacillales</taxon>
        <taxon>Carnobacteriaceae</taxon>
        <taxon>Alloiococcus</taxon>
    </lineage>
</organism>
<dbReference type="Pfam" id="PF01741">
    <property type="entry name" value="MscL"/>
    <property type="match status" value="1"/>
</dbReference>
<comment type="function">
    <text evidence="9">Channel that opens in response to stretch forces in the membrane lipid bilayer. May participate in the regulation of osmotic pressure changes within the cell.</text>
</comment>
<evidence type="ECO:0000256" key="6">
    <source>
        <dbReference type="ARBA" id="ARBA00023065"/>
    </source>
</evidence>
<dbReference type="GO" id="GO:0008381">
    <property type="term" value="F:mechanosensitive monoatomic ion channel activity"/>
    <property type="evidence" value="ECO:0007669"/>
    <property type="project" value="UniProtKB-UniRule"/>
</dbReference>
<keyword evidence="12" id="KW-1185">Reference proteome</keyword>
<name>K9ECY6_9LACT</name>
<dbReference type="InterPro" id="IPR037673">
    <property type="entry name" value="MSC/AndL"/>
</dbReference>
<evidence type="ECO:0000256" key="1">
    <source>
        <dbReference type="ARBA" id="ARBA00004141"/>
    </source>
</evidence>
<dbReference type="eggNOG" id="COG1970">
    <property type="taxonomic scope" value="Bacteria"/>
</dbReference>
<dbReference type="PATRIC" id="fig|883081.3.peg.664"/>
<comment type="subcellular location">
    <subcellularLocation>
        <location evidence="9">Cell membrane</location>
        <topology evidence="9">Multi-pass membrane protein</topology>
    </subcellularLocation>
    <subcellularLocation>
        <location evidence="1">Membrane</location>
        <topology evidence="1">Multi-pass membrane protein</topology>
    </subcellularLocation>
</comment>
<dbReference type="PANTHER" id="PTHR30266">
    <property type="entry name" value="MECHANOSENSITIVE CHANNEL MSCL"/>
    <property type="match status" value="1"/>
</dbReference>
<dbReference type="AlphaFoldDB" id="K9ECY6"/>
<comment type="subunit">
    <text evidence="9">Homopentamer.</text>
</comment>
<keyword evidence="5 9" id="KW-1133">Transmembrane helix</keyword>
<keyword evidence="6 9" id="KW-0406">Ion transport</keyword>
<evidence type="ECO:0000313" key="12">
    <source>
        <dbReference type="Proteomes" id="UP000009875"/>
    </source>
</evidence>
<evidence type="ECO:0000256" key="4">
    <source>
        <dbReference type="ARBA" id="ARBA00022692"/>
    </source>
</evidence>
<evidence type="ECO:0000256" key="9">
    <source>
        <dbReference type="HAMAP-Rule" id="MF_00115"/>
    </source>
</evidence>
<comment type="caution">
    <text evidence="11">The sequence shown here is derived from an EMBL/GenBank/DDBJ whole genome shotgun (WGS) entry which is preliminary data.</text>
</comment>
<keyword evidence="7 9" id="KW-0472">Membrane</keyword>
<dbReference type="PRINTS" id="PR01264">
    <property type="entry name" value="MECHCHANNEL"/>
</dbReference>
<protein>
    <recommendedName>
        <fullName evidence="9">Large-conductance mechanosensitive channel</fullName>
    </recommendedName>
</protein>
<keyword evidence="3 9" id="KW-1003">Cell membrane</keyword>
<comment type="similarity">
    <text evidence="9">Belongs to the MscL family.</text>
</comment>
<evidence type="ECO:0000256" key="10">
    <source>
        <dbReference type="SAM" id="MobiDB-lite"/>
    </source>
</evidence>
<dbReference type="EMBL" id="AGXA01000016">
    <property type="protein sequence ID" value="EKU93716.1"/>
    <property type="molecule type" value="Genomic_DNA"/>
</dbReference>
<proteinExistence type="inferred from homology"/>
<dbReference type="Gene3D" id="1.10.1200.120">
    <property type="entry name" value="Large-conductance mechanosensitive channel, MscL, domain 1"/>
    <property type="match status" value="1"/>
</dbReference>
<dbReference type="HAMAP" id="MF_00115">
    <property type="entry name" value="MscL"/>
    <property type="match status" value="1"/>
</dbReference>
<feature type="transmembrane region" description="Helical" evidence="9">
    <location>
        <begin position="12"/>
        <end position="31"/>
    </location>
</feature>
<evidence type="ECO:0000256" key="2">
    <source>
        <dbReference type="ARBA" id="ARBA00022448"/>
    </source>
</evidence>
<dbReference type="HOGENOM" id="CLU_095787_0_0_9"/>
<evidence type="ECO:0000256" key="5">
    <source>
        <dbReference type="ARBA" id="ARBA00022989"/>
    </source>
</evidence>
<gene>
    <name evidence="9" type="primary">mscL</name>
    <name evidence="11" type="ORF">HMPREF9698_00664</name>
</gene>
<dbReference type="OrthoDB" id="9810350at2"/>
<dbReference type="RefSeq" id="WP_003777359.1">
    <property type="nucleotide sequence ID" value="NZ_JH992958.1"/>
</dbReference>
<dbReference type="Proteomes" id="UP000009875">
    <property type="component" value="Unassembled WGS sequence"/>
</dbReference>
<feature type="region of interest" description="Disordered" evidence="10">
    <location>
        <begin position="125"/>
        <end position="148"/>
    </location>
</feature>
<evidence type="ECO:0000313" key="11">
    <source>
        <dbReference type="EMBL" id="EKU93716.1"/>
    </source>
</evidence>
<sequence length="148" mass="16037">MFKEFKEFIMQGNVLDLAIGVVMGAAFTAIVNSLVEDLIGPIIAALSGNSDISGMTISIGSAELGVGAFLQSIINFFLISIVLFIIIKGVNTITRQFKHEEEKEEESAPTAEELLADIKTILKEEKQAQANPPEEESPDQAQLGQLEE</sequence>
<dbReference type="SUPFAM" id="SSF81330">
    <property type="entry name" value="Gated mechanosensitive channel"/>
    <property type="match status" value="1"/>
</dbReference>
<feature type="transmembrane region" description="Helical" evidence="9">
    <location>
        <begin position="68"/>
        <end position="87"/>
    </location>
</feature>
<evidence type="ECO:0000256" key="8">
    <source>
        <dbReference type="ARBA" id="ARBA00023303"/>
    </source>
</evidence>
<evidence type="ECO:0000256" key="3">
    <source>
        <dbReference type="ARBA" id="ARBA00022475"/>
    </source>
</evidence>
<dbReference type="NCBIfam" id="TIGR00220">
    <property type="entry name" value="mscL"/>
    <property type="match status" value="1"/>
</dbReference>
<reference evidence="11 12" key="1">
    <citation type="submission" date="2012-09" db="EMBL/GenBank/DDBJ databases">
        <title>The Genome Sequence of Alloiococcus otitis ATCC 51267.</title>
        <authorList>
            <consortium name="The Broad Institute Genome Sequencing Platform"/>
            <person name="Earl A."/>
            <person name="Ward D."/>
            <person name="Feldgarden M."/>
            <person name="Gevers D."/>
            <person name="Huys G."/>
            <person name="Walker B."/>
            <person name="Young S.K."/>
            <person name="Zeng Q."/>
            <person name="Gargeya S."/>
            <person name="Fitzgerald M."/>
            <person name="Haas B."/>
            <person name="Abouelleil A."/>
            <person name="Alvarado L."/>
            <person name="Arachchi H.M."/>
            <person name="Berlin A.M."/>
            <person name="Chapman S.B."/>
            <person name="Goldberg J."/>
            <person name="Griggs A."/>
            <person name="Gujja S."/>
            <person name="Hansen M."/>
            <person name="Howarth C."/>
            <person name="Imamovic A."/>
            <person name="Larimer J."/>
            <person name="McCowen C."/>
            <person name="Montmayeur A."/>
            <person name="Murphy C."/>
            <person name="Neiman D."/>
            <person name="Pearson M."/>
            <person name="Priest M."/>
            <person name="Roberts A."/>
            <person name="Saif S."/>
            <person name="Shea T."/>
            <person name="Sisk P."/>
            <person name="Sykes S."/>
            <person name="Wortman J."/>
            <person name="Nusbaum C."/>
            <person name="Birren B."/>
        </authorList>
    </citation>
    <scope>NUCLEOTIDE SEQUENCE [LARGE SCALE GENOMIC DNA]</scope>
    <source>
        <strain evidence="11 12">ATCC 51267</strain>
    </source>
</reference>
<evidence type="ECO:0000256" key="7">
    <source>
        <dbReference type="ARBA" id="ARBA00023136"/>
    </source>
</evidence>
<keyword evidence="8 9" id="KW-0407">Ion channel</keyword>
<dbReference type="InterPro" id="IPR001185">
    <property type="entry name" value="MS_channel"/>
</dbReference>
<keyword evidence="2 9" id="KW-0813">Transport</keyword>
<feature type="compositionally biased region" description="Polar residues" evidence="10">
    <location>
        <begin position="139"/>
        <end position="148"/>
    </location>
</feature>